<feature type="domain" description="tRNA (adenine(58)-N(1))-methyltransferase catalytic subunit TRM61 C-terminal" evidence="6">
    <location>
        <begin position="89"/>
        <end position="254"/>
    </location>
</feature>
<dbReference type="SUPFAM" id="SSF53335">
    <property type="entry name" value="S-adenosyl-L-methionine-dependent methyltransferases"/>
    <property type="match status" value="1"/>
</dbReference>
<dbReference type="GO" id="GO:0031515">
    <property type="term" value="C:tRNA (m1A) methyltransferase complex"/>
    <property type="evidence" value="ECO:0007669"/>
    <property type="project" value="InterPro"/>
</dbReference>
<keyword evidence="2 7" id="KW-0808">Transferase</keyword>
<keyword evidence="3" id="KW-0949">S-adenosyl-L-methionine</keyword>
<reference evidence="7 8" key="1">
    <citation type="submission" date="2018-11" db="EMBL/GenBank/DDBJ databases">
        <title>Genomes From Bacteria Associated with the Canine Oral Cavity: a Test Case for Automated Genome-Based Taxonomic Assignment.</title>
        <authorList>
            <person name="Coil D.A."/>
            <person name="Jospin G."/>
            <person name="Darling A.E."/>
            <person name="Wallis C."/>
            <person name="Davis I.J."/>
            <person name="Harris S."/>
            <person name="Eisen J.A."/>
            <person name="Holcombe L.J."/>
            <person name="O'Flynn C."/>
        </authorList>
    </citation>
    <scope>NUCLEOTIDE SEQUENCE [LARGE SCALE GENOMIC DNA]</scope>
    <source>
        <strain evidence="7 8">OH770</strain>
    </source>
</reference>
<dbReference type="AlphaFoldDB" id="A0A3P1SGS9"/>
<accession>A0A3P1SGS9</accession>
<evidence type="ECO:0000313" key="7">
    <source>
        <dbReference type="EMBL" id="RRC96150.1"/>
    </source>
</evidence>
<dbReference type="EMBL" id="RQZF01000001">
    <property type="protein sequence ID" value="RRC96150.1"/>
    <property type="molecule type" value="Genomic_DNA"/>
</dbReference>
<dbReference type="InterPro" id="IPR029063">
    <property type="entry name" value="SAM-dependent_MTases_sf"/>
</dbReference>
<evidence type="ECO:0000256" key="1">
    <source>
        <dbReference type="ARBA" id="ARBA00022603"/>
    </source>
</evidence>
<feature type="compositionally biased region" description="Basic and acidic residues" evidence="5">
    <location>
        <begin position="285"/>
        <end position="294"/>
    </location>
</feature>
<dbReference type="Pfam" id="PF14801">
    <property type="entry name" value="TrmI-like_N"/>
    <property type="match status" value="1"/>
</dbReference>
<dbReference type="GO" id="GO:0030488">
    <property type="term" value="P:tRNA methylation"/>
    <property type="evidence" value="ECO:0007669"/>
    <property type="project" value="InterPro"/>
</dbReference>
<dbReference type="Gene3D" id="3.40.50.150">
    <property type="entry name" value="Vaccinia Virus protein VP39"/>
    <property type="match status" value="1"/>
</dbReference>
<keyword evidence="1 7" id="KW-0489">Methyltransferase</keyword>
<evidence type="ECO:0000259" key="6">
    <source>
        <dbReference type="Pfam" id="PF08704"/>
    </source>
</evidence>
<protein>
    <submittedName>
        <fullName evidence="7">tRNA (Adenine-N1)-methyltransferase</fullName>
    </submittedName>
</protein>
<dbReference type="InterPro" id="IPR014816">
    <property type="entry name" value="tRNA_MeTrfase_Gcd14"/>
</dbReference>
<dbReference type="PANTHER" id="PTHR12133">
    <property type="entry name" value="TRNA (ADENINE(58)-N(1))-METHYLTRANSFERASE"/>
    <property type="match status" value="1"/>
</dbReference>
<dbReference type="PROSITE" id="PS51620">
    <property type="entry name" value="SAM_TRM61"/>
    <property type="match status" value="1"/>
</dbReference>
<sequence>MSIESNTTSTRPLLGQDARRGPLREGDRVQIRDPKGRLHTIVLQTGGRFQTNRGTLLHDEVIGRPDGQVILTPEGKQFQILRPLLSDYVMSMPRGAAVVYPKDAGTIVQMGDIFPGARVVEAGVGSGALAMSLLSAVGEHGHLISVERREEFAEIARGNVDLWFGRPHPAWDLRVGDAADVLMSLEAGSVDRVVLDMLAPWENLEAVAHALTPGGVLLCYIATVTQMSRLVEDLRSTGDFTDPIAWETLQREWHLDGLAVRPEHRMVAHTGFLLTARRLAPGVDPQERDVRPAKSAEGLDGMWDNEDGWSDEAVGARVPSDKKLRKVRRDLKAKVDVLVAVDEVTPEGTTPRVETDAEEGRNNE</sequence>
<dbReference type="RefSeq" id="WP_124867447.1">
    <property type="nucleotide sequence ID" value="NZ_RQZF01000001.1"/>
</dbReference>
<feature type="region of interest" description="Disordered" evidence="5">
    <location>
        <begin position="1"/>
        <end position="27"/>
    </location>
</feature>
<dbReference type="OrthoDB" id="9781391at2"/>
<feature type="compositionally biased region" description="Basic and acidic residues" evidence="5">
    <location>
        <begin position="353"/>
        <end position="364"/>
    </location>
</feature>
<dbReference type="Gene3D" id="3.10.330.20">
    <property type="match status" value="1"/>
</dbReference>
<evidence type="ECO:0000256" key="4">
    <source>
        <dbReference type="ARBA" id="ARBA00022694"/>
    </source>
</evidence>
<comment type="caution">
    <text evidence="7">The sequence shown here is derived from an EMBL/GenBank/DDBJ whole genome shotgun (WGS) entry which is preliminary data.</text>
</comment>
<feature type="region of interest" description="Disordered" evidence="5">
    <location>
        <begin position="283"/>
        <end position="310"/>
    </location>
</feature>
<feature type="region of interest" description="Disordered" evidence="5">
    <location>
        <begin position="344"/>
        <end position="364"/>
    </location>
</feature>
<dbReference type="FunFam" id="3.10.330.20:FF:000003">
    <property type="entry name" value="tRNA (Adenine(58)-N(1))-methyltransferase, mitochondrial isoform X1"/>
    <property type="match status" value="1"/>
</dbReference>
<evidence type="ECO:0000313" key="8">
    <source>
        <dbReference type="Proteomes" id="UP000280444"/>
    </source>
</evidence>
<keyword evidence="8" id="KW-1185">Reference proteome</keyword>
<proteinExistence type="predicted"/>
<dbReference type="CDD" id="cd02440">
    <property type="entry name" value="AdoMet_MTases"/>
    <property type="match status" value="1"/>
</dbReference>
<organism evidence="7 8">
    <name type="scientific">Schaalia canis</name>
    <dbReference type="NCBI Taxonomy" id="100469"/>
    <lineage>
        <taxon>Bacteria</taxon>
        <taxon>Bacillati</taxon>
        <taxon>Actinomycetota</taxon>
        <taxon>Actinomycetes</taxon>
        <taxon>Actinomycetales</taxon>
        <taxon>Actinomycetaceae</taxon>
        <taxon>Schaalia</taxon>
    </lineage>
</organism>
<dbReference type="Proteomes" id="UP000280444">
    <property type="component" value="Unassembled WGS sequence"/>
</dbReference>
<name>A0A3P1SGS9_9ACTO</name>
<feature type="compositionally biased region" description="Polar residues" evidence="5">
    <location>
        <begin position="1"/>
        <end position="11"/>
    </location>
</feature>
<dbReference type="Pfam" id="PF08704">
    <property type="entry name" value="GCD14"/>
    <property type="match status" value="1"/>
</dbReference>
<evidence type="ECO:0000256" key="2">
    <source>
        <dbReference type="ARBA" id="ARBA00022679"/>
    </source>
</evidence>
<dbReference type="InterPro" id="IPR049470">
    <property type="entry name" value="TRM61_C"/>
</dbReference>
<gene>
    <name evidence="7" type="ORF">EII11_00275</name>
</gene>
<dbReference type="GO" id="GO:0160107">
    <property type="term" value="F:tRNA (adenine(58)-N1)-methyltransferase activity"/>
    <property type="evidence" value="ECO:0007669"/>
    <property type="project" value="InterPro"/>
</dbReference>
<dbReference type="FunFam" id="3.40.50.150:FF:000019">
    <property type="entry name" value="tRNA (adenine(58)-N(1))-methyltransferase TrmI"/>
    <property type="match status" value="1"/>
</dbReference>
<dbReference type="PANTHER" id="PTHR12133:SF1">
    <property type="entry name" value="TRNA (ADENINE(58)-N(1))-METHYLTRANSFERASE, MITOCHONDRIAL"/>
    <property type="match status" value="1"/>
</dbReference>
<evidence type="ECO:0000256" key="3">
    <source>
        <dbReference type="ARBA" id="ARBA00022691"/>
    </source>
</evidence>
<evidence type="ECO:0000256" key="5">
    <source>
        <dbReference type="SAM" id="MobiDB-lite"/>
    </source>
</evidence>
<feature type="compositionally biased region" description="Basic and acidic residues" evidence="5">
    <location>
        <begin position="17"/>
        <end position="27"/>
    </location>
</feature>
<keyword evidence="4" id="KW-0819">tRNA processing</keyword>